<feature type="transmembrane region" description="Helical" evidence="6">
    <location>
        <begin position="562"/>
        <end position="583"/>
    </location>
</feature>
<evidence type="ECO:0000256" key="2">
    <source>
        <dbReference type="ARBA" id="ARBA00022475"/>
    </source>
</evidence>
<keyword evidence="9" id="KW-1185">Reference proteome</keyword>
<feature type="transmembrane region" description="Helical" evidence="6">
    <location>
        <begin position="372"/>
        <end position="394"/>
    </location>
</feature>
<evidence type="ECO:0000313" key="8">
    <source>
        <dbReference type="EMBL" id="MBP2478619.1"/>
    </source>
</evidence>
<keyword evidence="4 6" id="KW-1133">Transmembrane helix</keyword>
<dbReference type="InterPro" id="IPR050545">
    <property type="entry name" value="Mycobact_MmpL"/>
</dbReference>
<dbReference type="RefSeq" id="WP_209707618.1">
    <property type="nucleotide sequence ID" value="NZ_JAGIOO010000001.1"/>
</dbReference>
<evidence type="ECO:0000256" key="6">
    <source>
        <dbReference type="SAM" id="Phobius"/>
    </source>
</evidence>
<feature type="transmembrane region" description="Helical" evidence="6">
    <location>
        <begin position="536"/>
        <end position="555"/>
    </location>
</feature>
<dbReference type="InterPro" id="IPR004869">
    <property type="entry name" value="MMPL_dom"/>
</dbReference>
<keyword evidence="2" id="KW-1003">Cell membrane</keyword>
<feature type="transmembrane region" description="Helical" evidence="6">
    <location>
        <begin position="676"/>
        <end position="699"/>
    </location>
</feature>
<dbReference type="InterPro" id="IPR000731">
    <property type="entry name" value="SSD"/>
</dbReference>
<name>A0ABS5APX0_9PSEU</name>
<comment type="subcellular location">
    <subcellularLocation>
        <location evidence="1">Cell membrane</location>
        <topology evidence="1">Multi-pass membrane protein</topology>
    </subcellularLocation>
</comment>
<dbReference type="Gene3D" id="1.20.1640.10">
    <property type="entry name" value="Multidrug efflux transporter AcrB transmembrane domain"/>
    <property type="match status" value="2"/>
</dbReference>
<dbReference type="PANTHER" id="PTHR33406:SF13">
    <property type="entry name" value="MEMBRANE PROTEIN YDFJ"/>
    <property type="match status" value="1"/>
</dbReference>
<feature type="transmembrane region" description="Helical" evidence="6">
    <location>
        <begin position="328"/>
        <end position="351"/>
    </location>
</feature>
<feature type="transmembrane region" description="Helical" evidence="6">
    <location>
        <begin position="254"/>
        <end position="273"/>
    </location>
</feature>
<evidence type="ECO:0000256" key="3">
    <source>
        <dbReference type="ARBA" id="ARBA00022692"/>
    </source>
</evidence>
<keyword evidence="3 6" id="KW-0812">Transmembrane</keyword>
<proteinExistence type="predicted"/>
<dbReference type="SUPFAM" id="SSF82866">
    <property type="entry name" value="Multidrug efflux transporter AcrB transmembrane domain"/>
    <property type="match status" value="2"/>
</dbReference>
<feature type="transmembrane region" description="Helical" evidence="6">
    <location>
        <begin position="646"/>
        <end position="664"/>
    </location>
</feature>
<comment type="caution">
    <text evidence="8">The sequence shown here is derived from an EMBL/GenBank/DDBJ whole genome shotgun (WGS) entry which is preliminary data.</text>
</comment>
<dbReference type="Proteomes" id="UP001519363">
    <property type="component" value="Unassembled WGS sequence"/>
</dbReference>
<dbReference type="EMBL" id="JAGIOO010000001">
    <property type="protein sequence ID" value="MBP2478619.1"/>
    <property type="molecule type" value="Genomic_DNA"/>
</dbReference>
<sequence length="732" mass="74796">MSRLLFRIGHTAVRHGWRVVGAWVVVFALAGGGFAWGFGGLADNFDIPGTESSAVLDRLAGELPAYRGASGLVVLSTDDGTAFSPAQREAYAGLVGRAGRELPGLARAVDPFAAEGQRAAPVPEGPARELLALADGLRPVSADGSVAVVNVSFTAPRLELSEVDRRAVVDFFDTNRVDGVSVAYSTDIAQGVPDVFGVGEAVGLLVAGVVLLVLLGTALAAAVPIVTAVVGVGIGVPATLAFSGVVAMASVTPVLGIMLGLAVGIDYALFIVYRHRRQLADGMAVPESVAVANATAGHAVVFAGATVVVALLALNVTGIAFLGVMGTVGAVCVAVAVLIAVTLVPALLGLLGERVHGHRARTRSAEVLPAHTRRAALAIVFGVTALLLLAVPALDMRLGLPDGSAEPAGSASHRAHELTTKAFGEGANGTLLVTADLPEGLDQARVLAAQLEIARVVKAVGPVEAVAPVAVSPSGRLAAFQVKPEEGPNAESTVRLVRDLRAPDVLAGTSLAGTRLGVAGQAAINLDISAHLADVLPGYLALVVGLSLLIMVVVFRSLLVPLVATAGFVLSLAATFGAVVAGFQWGWLGTTPGPILSFLPVILVGVLFGLAMDYQLFLASGMREAHVRGAPARLAVAQGSRAGRSVVTAAALIMVAVFGGFVFADSTMIRSLGFGLAAGVLLDAFAVRVLLMPAVLHLLGPSAWWLPRWLERVLPDVDVEGAPRGTNQEKIP</sequence>
<evidence type="ECO:0000256" key="4">
    <source>
        <dbReference type="ARBA" id="ARBA00022989"/>
    </source>
</evidence>
<organism evidence="8 9">
    <name type="scientific">Crossiella equi</name>
    <dbReference type="NCBI Taxonomy" id="130796"/>
    <lineage>
        <taxon>Bacteria</taxon>
        <taxon>Bacillati</taxon>
        <taxon>Actinomycetota</taxon>
        <taxon>Actinomycetes</taxon>
        <taxon>Pseudonocardiales</taxon>
        <taxon>Pseudonocardiaceae</taxon>
        <taxon>Crossiella</taxon>
    </lineage>
</organism>
<feature type="transmembrane region" description="Helical" evidence="6">
    <location>
        <begin position="201"/>
        <end position="221"/>
    </location>
</feature>
<accession>A0ABS5APX0</accession>
<dbReference type="Pfam" id="PF03176">
    <property type="entry name" value="MMPL"/>
    <property type="match status" value="2"/>
</dbReference>
<dbReference type="PROSITE" id="PS50156">
    <property type="entry name" value="SSD"/>
    <property type="match status" value="1"/>
</dbReference>
<feature type="transmembrane region" description="Helical" evidence="6">
    <location>
        <begin position="595"/>
        <end position="618"/>
    </location>
</feature>
<feature type="transmembrane region" description="Helical" evidence="6">
    <location>
        <begin position="20"/>
        <end position="39"/>
    </location>
</feature>
<evidence type="ECO:0000256" key="5">
    <source>
        <dbReference type="ARBA" id="ARBA00023136"/>
    </source>
</evidence>
<gene>
    <name evidence="8" type="ORF">JOF53_007491</name>
</gene>
<evidence type="ECO:0000259" key="7">
    <source>
        <dbReference type="PROSITE" id="PS50156"/>
    </source>
</evidence>
<feature type="domain" description="SSD" evidence="7">
    <location>
        <begin position="221"/>
        <end position="350"/>
    </location>
</feature>
<evidence type="ECO:0000256" key="1">
    <source>
        <dbReference type="ARBA" id="ARBA00004651"/>
    </source>
</evidence>
<feature type="transmembrane region" description="Helical" evidence="6">
    <location>
        <begin position="299"/>
        <end position="322"/>
    </location>
</feature>
<keyword evidence="5 6" id="KW-0472">Membrane</keyword>
<evidence type="ECO:0000313" key="9">
    <source>
        <dbReference type="Proteomes" id="UP001519363"/>
    </source>
</evidence>
<protein>
    <submittedName>
        <fullName evidence="8">RND superfamily putative drug exporter</fullName>
    </submittedName>
</protein>
<dbReference type="PANTHER" id="PTHR33406">
    <property type="entry name" value="MEMBRANE PROTEIN MJ1562-RELATED"/>
    <property type="match status" value="1"/>
</dbReference>
<feature type="transmembrane region" description="Helical" evidence="6">
    <location>
        <begin position="228"/>
        <end position="248"/>
    </location>
</feature>
<reference evidence="8 9" key="1">
    <citation type="submission" date="2021-03" db="EMBL/GenBank/DDBJ databases">
        <title>Sequencing the genomes of 1000 actinobacteria strains.</title>
        <authorList>
            <person name="Klenk H.-P."/>
        </authorList>
    </citation>
    <scope>NUCLEOTIDE SEQUENCE [LARGE SCALE GENOMIC DNA]</scope>
    <source>
        <strain evidence="8 9">DSM 44580</strain>
    </source>
</reference>